<name>A0AAQ3K3T1_9LILI</name>
<reference evidence="3 4" key="1">
    <citation type="submission" date="2023-10" db="EMBL/GenBank/DDBJ databases">
        <title>Chromosome-scale genome assembly provides insights into flower coloration mechanisms of Canna indica.</title>
        <authorList>
            <person name="Li C."/>
        </authorList>
    </citation>
    <scope>NUCLEOTIDE SEQUENCE [LARGE SCALE GENOMIC DNA]</scope>
    <source>
        <tissue evidence="3">Flower</tissue>
    </source>
</reference>
<dbReference type="PANTHER" id="PTHR43748:SF2">
    <property type="entry name" value="RIBOSE-5-PHOSPHATE ISOMERASE 2-RELATED"/>
    <property type="match status" value="1"/>
</dbReference>
<comment type="pathway">
    <text evidence="2">Carbohydrate degradation.</text>
</comment>
<evidence type="ECO:0000256" key="2">
    <source>
        <dbReference type="ARBA" id="ARBA00004921"/>
    </source>
</evidence>
<dbReference type="PANTHER" id="PTHR43748">
    <property type="entry name" value="RIBOSE-5-PHOSPHATE ISOMERASE 3, CHLOROPLASTIC-RELATED"/>
    <property type="match status" value="1"/>
</dbReference>
<gene>
    <name evidence="3" type="ORF">Cni_G09153</name>
</gene>
<dbReference type="EMBL" id="CP136892">
    <property type="protein sequence ID" value="WOL00440.1"/>
    <property type="molecule type" value="Genomic_DNA"/>
</dbReference>
<accession>A0AAQ3K3T1</accession>
<dbReference type="AlphaFoldDB" id="A0AAQ3K3T1"/>
<sequence length="60" mass="6597">MNYIVDLFFEDGTHGGLNLISDEILRITGVVEHGMFLGLASSSIIARKDGVVVMMENEIK</sequence>
<dbReference type="Proteomes" id="UP001327560">
    <property type="component" value="Chromosome 3"/>
</dbReference>
<evidence type="ECO:0008006" key="5">
    <source>
        <dbReference type="Google" id="ProtNLM"/>
    </source>
</evidence>
<dbReference type="GO" id="GO:0004751">
    <property type="term" value="F:ribose-5-phosphate isomerase activity"/>
    <property type="evidence" value="ECO:0007669"/>
    <property type="project" value="UniProtKB-EC"/>
</dbReference>
<dbReference type="InterPro" id="IPR004788">
    <property type="entry name" value="Ribose5P_isomerase_type_A"/>
</dbReference>
<dbReference type="InterPro" id="IPR050262">
    <property type="entry name" value="Ribose-5P_isomerase"/>
</dbReference>
<dbReference type="SUPFAM" id="SSF75445">
    <property type="entry name" value="D-ribose-5-phosphate isomerase (RpiA), lid domain"/>
    <property type="match status" value="1"/>
</dbReference>
<keyword evidence="4" id="KW-1185">Reference proteome</keyword>
<evidence type="ECO:0000256" key="1">
    <source>
        <dbReference type="ARBA" id="ARBA00001713"/>
    </source>
</evidence>
<protein>
    <recommendedName>
        <fullName evidence="5">Ribose-5-phosphate isomerase</fullName>
    </recommendedName>
</protein>
<proteinExistence type="predicted"/>
<evidence type="ECO:0000313" key="3">
    <source>
        <dbReference type="EMBL" id="WOL00440.1"/>
    </source>
</evidence>
<organism evidence="3 4">
    <name type="scientific">Canna indica</name>
    <name type="common">Indian-shot</name>
    <dbReference type="NCBI Taxonomy" id="4628"/>
    <lineage>
        <taxon>Eukaryota</taxon>
        <taxon>Viridiplantae</taxon>
        <taxon>Streptophyta</taxon>
        <taxon>Embryophyta</taxon>
        <taxon>Tracheophyta</taxon>
        <taxon>Spermatophyta</taxon>
        <taxon>Magnoliopsida</taxon>
        <taxon>Liliopsida</taxon>
        <taxon>Zingiberales</taxon>
        <taxon>Cannaceae</taxon>
        <taxon>Canna</taxon>
    </lineage>
</organism>
<dbReference type="GO" id="GO:0009052">
    <property type="term" value="P:pentose-phosphate shunt, non-oxidative branch"/>
    <property type="evidence" value="ECO:0007669"/>
    <property type="project" value="InterPro"/>
</dbReference>
<evidence type="ECO:0000313" key="4">
    <source>
        <dbReference type="Proteomes" id="UP001327560"/>
    </source>
</evidence>
<dbReference type="Pfam" id="PF06026">
    <property type="entry name" value="Rib_5-P_isom_A"/>
    <property type="match status" value="1"/>
</dbReference>
<comment type="catalytic activity">
    <reaction evidence="1">
        <text>aldehydo-D-ribose 5-phosphate = D-ribulose 5-phosphate</text>
        <dbReference type="Rhea" id="RHEA:14657"/>
        <dbReference type="ChEBI" id="CHEBI:58121"/>
        <dbReference type="ChEBI" id="CHEBI:58273"/>
        <dbReference type="EC" id="5.3.1.6"/>
    </reaction>
</comment>